<reference evidence="6 7" key="1">
    <citation type="submission" date="2019-07" db="EMBL/GenBank/DDBJ databases">
        <title>Description of 53C-WASEF.</title>
        <authorList>
            <person name="Pitt A."/>
            <person name="Hahn M.W."/>
        </authorList>
    </citation>
    <scope>NUCLEOTIDE SEQUENCE [LARGE SCALE GENOMIC DNA]</scope>
    <source>
        <strain evidence="6 7">53C-WASEF</strain>
    </source>
</reference>
<keyword evidence="2" id="KW-0813">Transport</keyword>
<dbReference type="PROSITE" id="PS50893">
    <property type="entry name" value="ABC_TRANSPORTER_2"/>
    <property type="match status" value="1"/>
</dbReference>
<comment type="caution">
    <text evidence="6">The sequence shown here is derived from an EMBL/GenBank/DDBJ whole genome shotgun (WGS) entry which is preliminary data.</text>
</comment>
<dbReference type="InterPro" id="IPR017871">
    <property type="entry name" value="ABC_transporter-like_CS"/>
</dbReference>
<evidence type="ECO:0000256" key="3">
    <source>
        <dbReference type="ARBA" id="ARBA00022741"/>
    </source>
</evidence>
<dbReference type="OrthoDB" id="9789994at2"/>
<dbReference type="PANTHER" id="PTHR42734:SF17">
    <property type="entry name" value="METAL TRANSPORT SYSTEM ATP-BINDING PROTEIN TM_0124-RELATED"/>
    <property type="match status" value="1"/>
</dbReference>
<proteinExistence type="inferred from homology"/>
<organism evidence="6 7">
    <name type="scientific">Rariglobus hedericola</name>
    <dbReference type="NCBI Taxonomy" id="2597822"/>
    <lineage>
        <taxon>Bacteria</taxon>
        <taxon>Pseudomonadati</taxon>
        <taxon>Verrucomicrobiota</taxon>
        <taxon>Opitutia</taxon>
        <taxon>Opitutales</taxon>
        <taxon>Opitutaceae</taxon>
        <taxon>Rariglobus</taxon>
    </lineage>
</organism>
<name>A0A556QJQ6_9BACT</name>
<dbReference type="InterPro" id="IPR050153">
    <property type="entry name" value="Metal_Ion_Import_ABC"/>
</dbReference>
<dbReference type="Pfam" id="PF00005">
    <property type="entry name" value="ABC_tran"/>
    <property type="match status" value="1"/>
</dbReference>
<evidence type="ECO:0000256" key="2">
    <source>
        <dbReference type="ARBA" id="ARBA00022448"/>
    </source>
</evidence>
<dbReference type="SMART" id="SM00382">
    <property type="entry name" value="AAA"/>
    <property type="match status" value="1"/>
</dbReference>
<dbReference type="GO" id="GO:0005524">
    <property type="term" value="F:ATP binding"/>
    <property type="evidence" value="ECO:0007669"/>
    <property type="project" value="UniProtKB-KW"/>
</dbReference>
<gene>
    <name evidence="6" type="ORF">FPL22_12265</name>
</gene>
<dbReference type="InterPro" id="IPR003439">
    <property type="entry name" value="ABC_transporter-like_ATP-bd"/>
</dbReference>
<dbReference type="Gene3D" id="3.40.50.300">
    <property type="entry name" value="P-loop containing nucleotide triphosphate hydrolases"/>
    <property type="match status" value="1"/>
</dbReference>
<evidence type="ECO:0000256" key="1">
    <source>
        <dbReference type="ARBA" id="ARBA00005417"/>
    </source>
</evidence>
<evidence type="ECO:0000313" key="6">
    <source>
        <dbReference type="EMBL" id="TSJ76885.1"/>
    </source>
</evidence>
<keyword evidence="4 6" id="KW-0067">ATP-binding</keyword>
<protein>
    <submittedName>
        <fullName evidence="6">ABC transporter ATP-binding protein</fullName>
    </submittedName>
</protein>
<feature type="domain" description="ABC transporter" evidence="5">
    <location>
        <begin position="3"/>
        <end position="245"/>
    </location>
</feature>
<dbReference type="InterPro" id="IPR027417">
    <property type="entry name" value="P-loop_NTPase"/>
</dbReference>
<dbReference type="GO" id="GO:0016887">
    <property type="term" value="F:ATP hydrolysis activity"/>
    <property type="evidence" value="ECO:0007669"/>
    <property type="project" value="InterPro"/>
</dbReference>
<dbReference type="InterPro" id="IPR003593">
    <property type="entry name" value="AAA+_ATPase"/>
</dbReference>
<accession>A0A556QJQ6</accession>
<dbReference type="SUPFAM" id="SSF52540">
    <property type="entry name" value="P-loop containing nucleoside triphosphate hydrolases"/>
    <property type="match status" value="1"/>
</dbReference>
<dbReference type="PROSITE" id="PS00211">
    <property type="entry name" value="ABC_TRANSPORTER_1"/>
    <property type="match status" value="1"/>
</dbReference>
<dbReference type="PANTHER" id="PTHR42734">
    <property type="entry name" value="METAL TRANSPORT SYSTEM ATP-BINDING PROTEIN TM_0124-RELATED"/>
    <property type="match status" value="1"/>
</dbReference>
<dbReference type="EMBL" id="VMBG01000002">
    <property type="protein sequence ID" value="TSJ76885.1"/>
    <property type="molecule type" value="Genomic_DNA"/>
</dbReference>
<evidence type="ECO:0000259" key="5">
    <source>
        <dbReference type="PROSITE" id="PS50893"/>
    </source>
</evidence>
<evidence type="ECO:0000256" key="4">
    <source>
        <dbReference type="ARBA" id="ARBA00022840"/>
    </source>
</evidence>
<evidence type="ECO:0000313" key="7">
    <source>
        <dbReference type="Proteomes" id="UP000315648"/>
    </source>
</evidence>
<dbReference type="Proteomes" id="UP000315648">
    <property type="component" value="Unassembled WGS sequence"/>
</dbReference>
<sequence length="270" mass="29761">MPAPLLDIRKLSILRDRTTLLSSIDWRVERGEHWAILGPNGCGKTSLLKALTGYLTPSSGEIELLGEHYGQSDWRDLRLQVGLVTSALQASVPPDEPALETVISGKYAQLDLWMKITPADHRAGMRLLRFTGAGKLATRLWGQLSQGERQRILIARALMAKPKLLILDEPCSGLDPVAREQFLHFIDALARQPKAPTLVLVTHHVEEITPAFTHALLLKAGRVAASGARRTTLTSKNLSTIFGTPVLLGHRDHRLHLRLPAREHGASFTS</sequence>
<dbReference type="RefSeq" id="WP_144230705.1">
    <property type="nucleotide sequence ID" value="NZ_CBCRVV010000017.1"/>
</dbReference>
<keyword evidence="7" id="KW-1185">Reference proteome</keyword>
<keyword evidence="3" id="KW-0547">Nucleotide-binding</keyword>
<dbReference type="AlphaFoldDB" id="A0A556QJQ6"/>
<comment type="similarity">
    <text evidence="1">Belongs to the ABC transporter superfamily.</text>
</comment>